<proteinExistence type="predicted"/>
<keyword evidence="3" id="KW-1185">Reference proteome</keyword>
<reference evidence="2 3" key="1">
    <citation type="submission" date="2014-09" db="EMBL/GenBank/DDBJ databases">
        <authorList>
            <person name="Magalhaes I.L.F."/>
            <person name="Oliveira U."/>
            <person name="Santos F.R."/>
            <person name="Vidigal T.H.D.A."/>
            <person name="Brescovit A.D."/>
            <person name="Santos A.J."/>
        </authorList>
    </citation>
    <scope>NUCLEOTIDE SEQUENCE [LARGE SCALE GENOMIC DNA]</scope>
</reference>
<feature type="compositionally biased region" description="Basic and acidic residues" evidence="1">
    <location>
        <begin position="77"/>
        <end position="92"/>
    </location>
</feature>
<dbReference type="EMBL" id="CCYA01000240">
    <property type="protein sequence ID" value="CEH14055.1"/>
    <property type="molecule type" value="Genomic_DNA"/>
</dbReference>
<dbReference type="PANTHER" id="PTHR12069">
    <property type="entry name" value="DNA-DIRECTED RNA POLYMERASES III 80 KDA POLYPEPTIDE RNA POLYMERASE III SUBUNIT 5"/>
    <property type="match status" value="1"/>
</dbReference>
<feature type="region of interest" description="Disordered" evidence="1">
    <location>
        <begin position="270"/>
        <end position="299"/>
    </location>
</feature>
<name>A0A0P1BEY2_9BASI</name>
<dbReference type="Pfam" id="PF04801">
    <property type="entry name" value="RPC5"/>
    <property type="match status" value="1"/>
</dbReference>
<feature type="compositionally biased region" description="Low complexity" evidence="1">
    <location>
        <begin position="185"/>
        <end position="194"/>
    </location>
</feature>
<dbReference type="STRING" id="401625.A0A0P1BEY2"/>
<dbReference type="GO" id="GO:0042797">
    <property type="term" value="P:tRNA transcription by RNA polymerase III"/>
    <property type="evidence" value="ECO:0007669"/>
    <property type="project" value="TreeGrafter"/>
</dbReference>
<evidence type="ECO:0000256" key="1">
    <source>
        <dbReference type="SAM" id="MobiDB-lite"/>
    </source>
</evidence>
<dbReference type="AlphaFoldDB" id="A0A0P1BEY2"/>
<feature type="compositionally biased region" description="Basic and acidic residues" evidence="1">
    <location>
        <begin position="195"/>
        <end position="204"/>
    </location>
</feature>
<organism evidence="2 3">
    <name type="scientific">Ceraceosorus bombacis</name>
    <dbReference type="NCBI Taxonomy" id="401625"/>
    <lineage>
        <taxon>Eukaryota</taxon>
        <taxon>Fungi</taxon>
        <taxon>Dikarya</taxon>
        <taxon>Basidiomycota</taxon>
        <taxon>Ustilaginomycotina</taxon>
        <taxon>Exobasidiomycetes</taxon>
        <taxon>Ceraceosorales</taxon>
        <taxon>Ceraceosoraceae</taxon>
        <taxon>Ceraceosorus</taxon>
    </lineage>
</organism>
<dbReference type="Proteomes" id="UP000054845">
    <property type="component" value="Unassembled WGS sequence"/>
</dbReference>
<dbReference type="OrthoDB" id="340681at2759"/>
<protein>
    <submittedName>
        <fullName evidence="2">RNA Polymerase C (III) 37 kDa subunit</fullName>
    </submittedName>
</protein>
<feature type="region of interest" description="Disordered" evidence="1">
    <location>
        <begin position="1"/>
        <end position="95"/>
    </location>
</feature>
<dbReference type="GO" id="GO:0005666">
    <property type="term" value="C:RNA polymerase III complex"/>
    <property type="evidence" value="ECO:0007669"/>
    <property type="project" value="TreeGrafter"/>
</dbReference>
<sequence>MPPKPLFRGGEEDESMDLRSTSPDPARQSSGSRAKASSQRKSTPISRPDSNISASPDRALSQTAPTSPPKSSLSSPKKSEASLRQQEEESRDPSLLASLPVYLSSSLPPSSRLSLFQYPTYPRGQPLPIPDSARSRGLSEAARWRPKANRVEVELPLDLRPVVYNMDKGQNMAMGAEHGGTFGKDSSAGSSAMGDDQRRVKVKREKEDLPAKIKRLERTRLESSLVPNQTKYMVGVIRDGALHLTPLDSVLQLRPSMHYLDGLDVQARKEAKADRGEEDDSGAEGGGGGGASGKVNGSASAAAAKRSIVNVTNRSGEDTKQNIMRTQHEAEAESWIELAWKTEETSEAQKVFESQLFASTKTPLQCTTKMREFLPSGIEGE</sequence>
<dbReference type="PANTHER" id="PTHR12069:SF0">
    <property type="entry name" value="DNA-DIRECTED RNA POLYMERASE III SUBUNIT RPC5"/>
    <property type="match status" value="1"/>
</dbReference>
<dbReference type="InterPro" id="IPR006886">
    <property type="entry name" value="RNA_pol_III_Rpc5"/>
</dbReference>
<feature type="compositionally biased region" description="Gly residues" evidence="1">
    <location>
        <begin position="283"/>
        <end position="292"/>
    </location>
</feature>
<accession>A0A0P1BEY2</accession>
<evidence type="ECO:0000313" key="3">
    <source>
        <dbReference type="Proteomes" id="UP000054845"/>
    </source>
</evidence>
<feature type="region of interest" description="Disordered" evidence="1">
    <location>
        <begin position="184"/>
        <end position="204"/>
    </location>
</feature>
<evidence type="ECO:0000313" key="2">
    <source>
        <dbReference type="EMBL" id="CEH14055.1"/>
    </source>
</evidence>
<feature type="compositionally biased region" description="Polar residues" evidence="1">
    <location>
        <begin position="18"/>
        <end position="65"/>
    </location>
</feature>